<evidence type="ECO:0000313" key="1">
    <source>
        <dbReference type="EMBL" id="SVD97615.1"/>
    </source>
</evidence>
<protein>
    <submittedName>
        <fullName evidence="1">Uncharacterized protein</fullName>
    </submittedName>
</protein>
<accession>A0A382ZRC2</accession>
<dbReference type="AlphaFoldDB" id="A0A382ZRC2"/>
<feature type="non-terminal residue" evidence="1">
    <location>
        <position position="206"/>
    </location>
</feature>
<sequence length="206" mass="23433">MIAAIAGIVASNLNFFPAEDDKTLRSYLIKAAEDPQFSASMSKTFQTTYEEKGIYPTQEQIGLTNECIKTEIYNRLINSKDTSIETHLDKEYEIKSTADWKKLFNSEIMGKYRDTLSNLVRSCQAINVENKLLSTTQAQNSSGEQGLYCRGADIYGEAMPESEYDTFYLIDIDKKTVARASLPFVEFSYYDLRIASIDELLWRDGN</sequence>
<gene>
    <name evidence="1" type="ORF">METZ01_LOCUS450469</name>
</gene>
<dbReference type="EMBL" id="UINC01185752">
    <property type="protein sequence ID" value="SVD97615.1"/>
    <property type="molecule type" value="Genomic_DNA"/>
</dbReference>
<reference evidence="1" key="1">
    <citation type="submission" date="2018-05" db="EMBL/GenBank/DDBJ databases">
        <authorList>
            <person name="Lanie J.A."/>
            <person name="Ng W.-L."/>
            <person name="Kazmierczak K.M."/>
            <person name="Andrzejewski T.M."/>
            <person name="Davidsen T.M."/>
            <person name="Wayne K.J."/>
            <person name="Tettelin H."/>
            <person name="Glass J.I."/>
            <person name="Rusch D."/>
            <person name="Podicherti R."/>
            <person name="Tsui H.-C.T."/>
            <person name="Winkler M.E."/>
        </authorList>
    </citation>
    <scope>NUCLEOTIDE SEQUENCE</scope>
</reference>
<name>A0A382ZRC2_9ZZZZ</name>
<proteinExistence type="predicted"/>
<organism evidence="1">
    <name type="scientific">marine metagenome</name>
    <dbReference type="NCBI Taxonomy" id="408172"/>
    <lineage>
        <taxon>unclassified sequences</taxon>
        <taxon>metagenomes</taxon>
        <taxon>ecological metagenomes</taxon>
    </lineage>
</organism>